<dbReference type="InterPro" id="IPR012338">
    <property type="entry name" value="Beta-lactam/transpept-like"/>
</dbReference>
<sequence length="755" mass="84915">MIKRPWLRYLVKTSIKLALVAVAAVAVYLIYLDASLSKVFASERYQAPALVYASETRLFPGKHVSQSQLIEQLERLSYQRSTNTEETGYYSVNKSLLMIHRRPFDFSDGAQMSRRVEVRFDGEQIQSIRGWPSGAALRELRLEPQLIGRINPLDNEDRLLVGLEVVPNLLIETLLLVEDRNFYHHSGVSPWSVLRALVANIKAGRTVQGGSTLTQQLVKNLYLSREQTLWRKFHEAMMALVIDFRFDKNTILETYLNEVYFGQDGRHAIHGVGLASQYYFGRQIQELTPAQTALMVAMIKGPSYYDPRRHPQRTKSRRDTILRMMYEHDLVEKESYIAAVEAPINVRESRRLVEESYPHYLDLIRRELGEIVLPTDWHDVGLKIYTAMDVDLQSSAQQVLRAGVPGRDIEKLQGAVVISDYQRGHIRAIVGSTTDDGQGFNRALMALRPVGSLIKPVIYAAAMSVSDQMHLGSQVIDEPVVLEDENGKRWQPENYDKEYHGEMLIYQALVKSRNIPAVRIGLRVGTKTLANYLRAMGVTTAINEYPSLTLGAVELSPLAINRVYATLANNGRYQPLTAITSITTHDGLSVYESHAAEAEQVFSPEVSYMIRYGMAGVVSLGTATKLRETLRGATVAGKTGTTNDYKDSWFVSIDGEHVITTWLGRDDNETTGLTGSSGALMINREIYRQTPPQPMSLRPVGNVRLQSFHNQKGVRIPSNCAQSQTVPAPPVALDEDINCEADVEEKSWLERLFGR</sequence>
<dbReference type="Pfam" id="PF14814">
    <property type="entry name" value="UB2H"/>
    <property type="match status" value="1"/>
</dbReference>
<evidence type="ECO:0000256" key="13">
    <source>
        <dbReference type="ARBA" id="ARBA00022960"/>
    </source>
</evidence>
<evidence type="ECO:0000256" key="11">
    <source>
        <dbReference type="ARBA" id="ARBA00022679"/>
    </source>
</evidence>
<comment type="catalytic activity">
    <reaction evidence="21">
        <text>[GlcNAc-(1-&gt;4)-Mur2Ac(oyl-L-Ala-gamma-D-Glu-L-Lys-D-Ala-D-Ala)](n)-di-trans,octa-cis-undecaprenyl diphosphate + beta-D-GlcNAc-(1-&gt;4)-Mur2Ac(oyl-L-Ala-gamma-D-Glu-L-Lys-D-Ala-D-Ala)-di-trans,octa-cis-undecaprenyl diphosphate = [GlcNAc-(1-&gt;4)-Mur2Ac(oyl-L-Ala-gamma-D-Glu-L-Lys-D-Ala-D-Ala)](n+1)-di-trans,octa-cis-undecaprenyl diphosphate + di-trans,octa-cis-undecaprenyl diphosphate + H(+)</text>
        <dbReference type="Rhea" id="RHEA:23708"/>
        <dbReference type="Rhea" id="RHEA-COMP:9602"/>
        <dbReference type="Rhea" id="RHEA-COMP:9603"/>
        <dbReference type="ChEBI" id="CHEBI:15378"/>
        <dbReference type="ChEBI" id="CHEBI:58405"/>
        <dbReference type="ChEBI" id="CHEBI:60033"/>
        <dbReference type="ChEBI" id="CHEBI:78435"/>
        <dbReference type="EC" id="2.4.99.28"/>
    </reaction>
</comment>
<evidence type="ECO:0000256" key="9">
    <source>
        <dbReference type="ARBA" id="ARBA00022670"/>
    </source>
</evidence>
<feature type="active site" description="Proton donor; for transglycosylase activity" evidence="24">
    <location>
        <position position="178"/>
    </location>
</feature>
<accession>A0A4R6P8Z7</accession>
<dbReference type="Gene3D" id="3.40.710.10">
    <property type="entry name" value="DD-peptidase/beta-lactamase superfamily"/>
    <property type="match status" value="1"/>
</dbReference>
<dbReference type="GO" id="GO:0046677">
    <property type="term" value="P:response to antibiotic"/>
    <property type="evidence" value="ECO:0007669"/>
    <property type="project" value="UniProtKB-UniRule"/>
</dbReference>
<keyword evidence="17" id="KW-0511">Multifunctional enzyme</keyword>
<dbReference type="PANTHER" id="PTHR32282">
    <property type="entry name" value="BINDING PROTEIN TRANSPEPTIDASE, PUTATIVE-RELATED"/>
    <property type="match status" value="1"/>
</dbReference>
<evidence type="ECO:0000256" key="23">
    <source>
        <dbReference type="PIRNR" id="PIRNR002799"/>
    </source>
</evidence>
<dbReference type="Pfam" id="PF00912">
    <property type="entry name" value="Transgly"/>
    <property type="match status" value="1"/>
</dbReference>
<evidence type="ECO:0000256" key="19">
    <source>
        <dbReference type="ARBA" id="ARBA00032454"/>
    </source>
</evidence>
<dbReference type="InterPro" id="IPR028166">
    <property type="entry name" value="UB2H"/>
</dbReference>
<evidence type="ECO:0000313" key="28">
    <source>
        <dbReference type="EMBL" id="TDP32599.1"/>
    </source>
</evidence>
<dbReference type="InterPro" id="IPR050396">
    <property type="entry name" value="Glycosyltr_51/Transpeptidase"/>
</dbReference>
<keyword evidence="8" id="KW-0121">Carboxypeptidase</keyword>
<dbReference type="Proteomes" id="UP000295531">
    <property type="component" value="Unassembled WGS sequence"/>
</dbReference>
<comment type="similarity">
    <text evidence="4 23">In the C-terminal section; belongs to the transpeptidase family.</text>
</comment>
<keyword evidence="9" id="KW-0645">Protease</keyword>
<comment type="catalytic activity">
    <reaction evidence="20">
        <text>Preferential cleavage: (Ac)2-L-Lys-D-Ala-|-D-Ala. Also transpeptidation of peptidyl-alanyl moieties that are N-acyl substituents of D-alanine.</text>
        <dbReference type="EC" id="3.4.16.4"/>
    </reaction>
</comment>
<dbReference type="GO" id="GO:0009002">
    <property type="term" value="F:serine-type D-Ala-D-Ala carboxypeptidase activity"/>
    <property type="evidence" value="ECO:0007669"/>
    <property type="project" value="UniProtKB-EC"/>
</dbReference>
<dbReference type="GO" id="GO:0009252">
    <property type="term" value="P:peptidoglycan biosynthetic process"/>
    <property type="evidence" value="ECO:0007669"/>
    <property type="project" value="UniProtKB-UniRule"/>
</dbReference>
<evidence type="ECO:0000256" key="4">
    <source>
        <dbReference type="ARBA" id="ARBA00007090"/>
    </source>
</evidence>
<comment type="similarity">
    <text evidence="5 23">In the N-terminal section; belongs to the glycosyltransferase 51 family.</text>
</comment>
<evidence type="ECO:0000256" key="22">
    <source>
        <dbReference type="NCBIfam" id="TIGR02071"/>
    </source>
</evidence>
<organism evidence="28 29">
    <name type="scientific">Idiomarina aquatica</name>
    <dbReference type="NCBI Taxonomy" id="1327752"/>
    <lineage>
        <taxon>Bacteria</taxon>
        <taxon>Pseudomonadati</taxon>
        <taxon>Pseudomonadota</taxon>
        <taxon>Gammaproteobacteria</taxon>
        <taxon>Alteromonadales</taxon>
        <taxon>Idiomarinaceae</taxon>
        <taxon>Idiomarina</taxon>
    </lineage>
</organism>
<dbReference type="EMBL" id="SNXI01000009">
    <property type="protein sequence ID" value="TDP32599.1"/>
    <property type="molecule type" value="Genomic_DNA"/>
</dbReference>
<dbReference type="PANTHER" id="PTHR32282:SF11">
    <property type="entry name" value="PENICILLIN-BINDING PROTEIN 1B"/>
    <property type="match status" value="1"/>
</dbReference>
<comment type="pathway">
    <text evidence="3 23">Cell wall biogenesis; peptidoglycan biosynthesis.</text>
</comment>
<keyword evidence="16" id="KW-0046">Antibiotic resistance</keyword>
<dbReference type="PIRSF" id="PIRSF002799">
    <property type="entry name" value="PBP_1b"/>
    <property type="match status" value="1"/>
</dbReference>
<dbReference type="SUPFAM" id="SSF56601">
    <property type="entry name" value="beta-lactamase/transpeptidase-like"/>
    <property type="match status" value="1"/>
</dbReference>
<dbReference type="GO" id="GO:0071555">
    <property type="term" value="P:cell wall organization"/>
    <property type="evidence" value="ECO:0007669"/>
    <property type="project" value="UniProtKB-UniRule"/>
</dbReference>
<evidence type="ECO:0000256" key="16">
    <source>
        <dbReference type="ARBA" id="ARBA00023251"/>
    </source>
</evidence>
<dbReference type="RefSeq" id="WP_133539851.1">
    <property type="nucleotide sequence ID" value="NZ_SNXI01000009.1"/>
</dbReference>
<name>A0A4R6P8Z7_9GAMM</name>
<keyword evidence="15" id="KW-0472">Membrane</keyword>
<dbReference type="GO" id="GO:0009274">
    <property type="term" value="C:peptidoglycan-based cell wall"/>
    <property type="evidence" value="ECO:0007669"/>
    <property type="project" value="UniProtKB-UniRule"/>
</dbReference>
<evidence type="ECO:0000256" key="1">
    <source>
        <dbReference type="ARBA" id="ARBA00002624"/>
    </source>
</evidence>
<dbReference type="GO" id="GO:0030288">
    <property type="term" value="C:outer membrane-bounded periplasmic space"/>
    <property type="evidence" value="ECO:0007669"/>
    <property type="project" value="TreeGrafter"/>
</dbReference>
<reference evidence="28 29" key="1">
    <citation type="submission" date="2019-03" db="EMBL/GenBank/DDBJ databases">
        <title>Freshwater and sediment microbial communities from various areas in North America, analyzing microbe dynamics in response to fracking.</title>
        <authorList>
            <person name="Lamendella R."/>
        </authorList>
    </citation>
    <scope>NUCLEOTIDE SEQUENCE [LARGE SCALE GENOMIC DNA]</scope>
    <source>
        <strain evidence="28 29">18_TX</strain>
    </source>
</reference>
<dbReference type="GO" id="GO:0005886">
    <property type="term" value="C:plasma membrane"/>
    <property type="evidence" value="ECO:0007669"/>
    <property type="project" value="UniProtKB-SubCell"/>
</dbReference>
<protein>
    <recommendedName>
        <fullName evidence="6 22">Penicillin-binding protein 1B</fullName>
        <shortName evidence="23">PBP-1b</shortName>
        <shortName evidence="23">PBP1b</shortName>
    </recommendedName>
    <alternativeName>
        <fullName evidence="19 23">Murein polymerase</fullName>
    </alternativeName>
</protein>
<dbReference type="AlphaFoldDB" id="A0A4R6P8Z7"/>
<comment type="subcellular location">
    <subcellularLocation>
        <location evidence="2">Cell membrane</location>
    </subcellularLocation>
</comment>
<dbReference type="Gene3D" id="3.30.2060.10">
    <property type="entry name" value="Penicillin-binding protein 1b domain"/>
    <property type="match status" value="1"/>
</dbReference>
<dbReference type="InterPro" id="IPR001264">
    <property type="entry name" value="Glyco_trans_51"/>
</dbReference>
<keyword evidence="7" id="KW-1003">Cell membrane</keyword>
<keyword evidence="29" id="KW-1185">Reference proteome</keyword>
<evidence type="ECO:0000256" key="21">
    <source>
        <dbReference type="ARBA" id="ARBA00049902"/>
    </source>
</evidence>
<keyword evidence="14 23" id="KW-0573">Peptidoglycan synthesis</keyword>
<keyword evidence="12" id="KW-0378">Hydrolase</keyword>
<evidence type="ECO:0000256" key="6">
    <source>
        <dbReference type="ARBA" id="ARBA00018637"/>
    </source>
</evidence>
<feature type="domain" description="Bifunctional transglycosylase second" evidence="27">
    <location>
        <begin position="58"/>
        <end position="142"/>
    </location>
</feature>
<dbReference type="InterPro" id="IPR011813">
    <property type="entry name" value="PBP_1b"/>
</dbReference>
<evidence type="ECO:0000259" key="25">
    <source>
        <dbReference type="Pfam" id="PF00905"/>
    </source>
</evidence>
<evidence type="ECO:0000256" key="3">
    <source>
        <dbReference type="ARBA" id="ARBA00004752"/>
    </source>
</evidence>
<evidence type="ECO:0000256" key="12">
    <source>
        <dbReference type="ARBA" id="ARBA00022801"/>
    </source>
</evidence>
<dbReference type="UniPathway" id="UPA00219"/>
<keyword evidence="18 23" id="KW-0961">Cell wall biogenesis/degradation</keyword>
<dbReference type="GO" id="GO:0008955">
    <property type="term" value="F:peptidoglycan glycosyltransferase activity"/>
    <property type="evidence" value="ECO:0007669"/>
    <property type="project" value="UniProtKB-UniRule"/>
</dbReference>
<evidence type="ECO:0000259" key="26">
    <source>
        <dbReference type="Pfam" id="PF00912"/>
    </source>
</evidence>
<dbReference type="OrthoDB" id="9766909at2"/>
<dbReference type="InterPro" id="IPR036950">
    <property type="entry name" value="PBP_transglycosylase"/>
</dbReference>
<feature type="domain" description="Glycosyl transferase family 51" evidence="26">
    <location>
        <begin position="147"/>
        <end position="325"/>
    </location>
</feature>
<feature type="domain" description="Penicillin-binding protein transpeptidase" evidence="25">
    <location>
        <begin position="414"/>
        <end position="652"/>
    </location>
</feature>
<dbReference type="GO" id="GO:0008360">
    <property type="term" value="P:regulation of cell shape"/>
    <property type="evidence" value="ECO:0007669"/>
    <property type="project" value="UniProtKB-UniRule"/>
</dbReference>
<dbReference type="GO" id="GO:0008658">
    <property type="term" value="F:penicillin binding"/>
    <property type="evidence" value="ECO:0007669"/>
    <property type="project" value="UniProtKB-UniRule"/>
</dbReference>
<evidence type="ECO:0000256" key="5">
    <source>
        <dbReference type="ARBA" id="ARBA00007739"/>
    </source>
</evidence>
<evidence type="ECO:0000256" key="2">
    <source>
        <dbReference type="ARBA" id="ARBA00004236"/>
    </source>
</evidence>
<evidence type="ECO:0000256" key="8">
    <source>
        <dbReference type="ARBA" id="ARBA00022645"/>
    </source>
</evidence>
<comment type="caution">
    <text evidence="28">The sequence shown here is derived from an EMBL/GenBank/DDBJ whole genome shotgun (WGS) entry which is preliminary data.</text>
</comment>
<evidence type="ECO:0000256" key="7">
    <source>
        <dbReference type="ARBA" id="ARBA00022475"/>
    </source>
</evidence>
<evidence type="ECO:0000256" key="17">
    <source>
        <dbReference type="ARBA" id="ARBA00023268"/>
    </source>
</evidence>
<keyword evidence="10 23" id="KW-0328">Glycosyltransferase</keyword>
<evidence type="ECO:0000313" key="29">
    <source>
        <dbReference type="Proteomes" id="UP000295531"/>
    </source>
</evidence>
<dbReference type="Gene3D" id="1.10.3810.10">
    <property type="entry name" value="Biosynthetic peptidoglycan transglycosylase-like"/>
    <property type="match status" value="1"/>
</dbReference>
<feature type="active site" description="Acyl-ester intermediate; for transpeptidase activity" evidence="24">
    <location>
        <position position="452"/>
    </location>
</feature>
<keyword evidence="11 23" id="KW-0808">Transferase</keyword>
<proteinExistence type="inferred from homology"/>
<dbReference type="InterPro" id="IPR023346">
    <property type="entry name" value="Lysozyme-like_dom_sf"/>
</dbReference>
<evidence type="ECO:0000256" key="10">
    <source>
        <dbReference type="ARBA" id="ARBA00022676"/>
    </source>
</evidence>
<dbReference type="Pfam" id="PF00905">
    <property type="entry name" value="Transpeptidase"/>
    <property type="match status" value="1"/>
</dbReference>
<dbReference type="NCBIfam" id="TIGR02071">
    <property type="entry name" value="PBP_1b"/>
    <property type="match status" value="1"/>
</dbReference>
<keyword evidence="13 23" id="KW-0133">Cell shape</keyword>
<evidence type="ECO:0000256" key="14">
    <source>
        <dbReference type="ARBA" id="ARBA00022984"/>
    </source>
</evidence>
<evidence type="ECO:0000256" key="18">
    <source>
        <dbReference type="ARBA" id="ARBA00023316"/>
    </source>
</evidence>
<dbReference type="SUPFAM" id="SSF53955">
    <property type="entry name" value="Lysozyme-like"/>
    <property type="match status" value="1"/>
</dbReference>
<evidence type="ECO:0000256" key="20">
    <source>
        <dbReference type="ARBA" id="ARBA00034000"/>
    </source>
</evidence>
<gene>
    <name evidence="28" type="ORF">DEU29_10928</name>
</gene>
<comment type="function">
    <text evidence="1 23">Cell wall formation. Synthesis of cross-linked peptidoglycan from the lipid intermediates. The enzyme has a penicillin-insensitive transglycosylase N-terminal domain (formation of linear glycan strands) and a penicillin-sensitive transpeptidase C-terminal domain (cross-linking of the peptide subunits).</text>
</comment>
<evidence type="ECO:0000256" key="15">
    <source>
        <dbReference type="ARBA" id="ARBA00023136"/>
    </source>
</evidence>
<evidence type="ECO:0000256" key="24">
    <source>
        <dbReference type="PIRSR" id="PIRSR002799-1"/>
    </source>
</evidence>
<dbReference type="GO" id="GO:0006508">
    <property type="term" value="P:proteolysis"/>
    <property type="evidence" value="ECO:0007669"/>
    <property type="project" value="UniProtKB-KW"/>
</dbReference>
<evidence type="ECO:0000259" key="27">
    <source>
        <dbReference type="Pfam" id="PF14814"/>
    </source>
</evidence>
<dbReference type="InterPro" id="IPR001460">
    <property type="entry name" value="PCN-bd_Tpept"/>
</dbReference>